<sequence>MDRFLKRKADLGDRPVQAKASKCVVRKYDAEYIKFGFIRAGTEIKPKAQCVECGEILSNEALKPSNYMVAARVARSKKAFTIAEELILPSAVDMCRELLGDAAATKIQSIPLSDDTVARRIVDMSDDIECQLVERIKASPYFAIQLDESTDISNAALLLVFVRYCMDSNLCEDLLFCKELPTRTGADNVMHCLDEYFTEKGLDWKYCSGICTDGAAAMTGKHRGVVKQIQERAPAAKWTHCFLHRESLATKQMSPELHEVMNIAVKTVNYIKKNALNSRCFAALCERLDADHLQLLYHSEIRWLSRGCVLNRLFELRKEVHTFLEEQRSPLAEHYTDDQFCAKLAYLSDIFDQLNQLNVSMQGRNSTVFLVSDKIEGFKKKLILWNRRVKEGRFDMFPHLSETLEASSHVNISNMALSTVLENELMELSADSSLKLQLTQRAIKFLLPLPPHTYVSQGSPLENVPLLCV</sequence>
<dbReference type="AlphaFoldDB" id="A0A673ITD5"/>
<protein>
    <submittedName>
        <fullName evidence="1">Uncharacterized protein</fullName>
    </submittedName>
</protein>
<reference evidence="1" key="1">
    <citation type="submission" date="2025-08" db="UniProtKB">
        <authorList>
            <consortium name="Ensembl"/>
        </authorList>
    </citation>
    <scope>IDENTIFICATION</scope>
</reference>
<dbReference type="InterPro" id="IPR012337">
    <property type="entry name" value="RNaseH-like_sf"/>
</dbReference>
<dbReference type="Proteomes" id="UP000472270">
    <property type="component" value="Unassembled WGS sequence"/>
</dbReference>
<proteinExistence type="predicted"/>
<dbReference type="PANTHER" id="PTHR45913:SF19">
    <property type="entry name" value="LOW QUALITY PROTEIN: ZINC FINGER BED DOMAIN-CONTAINING PROTEIN 5-LIKE"/>
    <property type="match status" value="1"/>
</dbReference>
<keyword evidence="2" id="KW-1185">Reference proteome</keyword>
<organism evidence="1 2">
    <name type="scientific">Sinocyclocheilus rhinocerous</name>
    <dbReference type="NCBI Taxonomy" id="307959"/>
    <lineage>
        <taxon>Eukaryota</taxon>
        <taxon>Metazoa</taxon>
        <taxon>Chordata</taxon>
        <taxon>Craniata</taxon>
        <taxon>Vertebrata</taxon>
        <taxon>Euteleostomi</taxon>
        <taxon>Actinopterygii</taxon>
        <taxon>Neopterygii</taxon>
        <taxon>Teleostei</taxon>
        <taxon>Ostariophysi</taxon>
        <taxon>Cypriniformes</taxon>
        <taxon>Cyprinidae</taxon>
        <taxon>Cyprininae</taxon>
        <taxon>Sinocyclocheilus</taxon>
    </lineage>
</organism>
<name>A0A673ITD5_9TELE</name>
<reference evidence="1" key="2">
    <citation type="submission" date="2025-09" db="UniProtKB">
        <authorList>
            <consortium name="Ensembl"/>
        </authorList>
    </citation>
    <scope>IDENTIFICATION</scope>
</reference>
<dbReference type="SUPFAM" id="SSF53098">
    <property type="entry name" value="Ribonuclease H-like"/>
    <property type="match status" value="1"/>
</dbReference>
<evidence type="ECO:0000313" key="2">
    <source>
        <dbReference type="Proteomes" id="UP000472270"/>
    </source>
</evidence>
<dbReference type="Ensembl" id="ENSSRHT00000042109.1">
    <property type="protein sequence ID" value="ENSSRHP00000040939.1"/>
    <property type="gene ID" value="ENSSRHG00000020815.1"/>
</dbReference>
<accession>A0A673ITD5</accession>
<evidence type="ECO:0000313" key="1">
    <source>
        <dbReference type="Ensembl" id="ENSSRHP00000040939.1"/>
    </source>
</evidence>
<dbReference type="PANTHER" id="PTHR45913">
    <property type="entry name" value="EPM2A-INTERACTING PROTEIN 1"/>
    <property type="match status" value="1"/>
</dbReference>